<accession>A0A1G2CM40</accession>
<dbReference type="Pfam" id="PF09136">
    <property type="entry name" value="Glucodextran_B"/>
    <property type="match status" value="1"/>
</dbReference>
<feature type="transmembrane region" description="Helical" evidence="1">
    <location>
        <begin position="103"/>
        <end position="119"/>
    </location>
</feature>
<dbReference type="Proteomes" id="UP000178599">
    <property type="component" value="Unassembled WGS sequence"/>
</dbReference>
<keyword evidence="1" id="KW-1133">Transmembrane helix</keyword>
<evidence type="ECO:0008006" key="4">
    <source>
        <dbReference type="Google" id="ProtNLM"/>
    </source>
</evidence>
<dbReference type="Gene3D" id="2.60.40.10">
    <property type="entry name" value="Immunoglobulins"/>
    <property type="match status" value="1"/>
</dbReference>
<reference evidence="2 3" key="1">
    <citation type="journal article" date="2016" name="Nat. Commun.">
        <title>Thousands of microbial genomes shed light on interconnected biogeochemical processes in an aquifer system.</title>
        <authorList>
            <person name="Anantharaman K."/>
            <person name="Brown C.T."/>
            <person name="Hug L.A."/>
            <person name="Sharon I."/>
            <person name="Castelle C.J."/>
            <person name="Probst A.J."/>
            <person name="Thomas B.C."/>
            <person name="Singh A."/>
            <person name="Wilkins M.J."/>
            <person name="Karaoz U."/>
            <person name="Brodie E.L."/>
            <person name="Williams K.H."/>
            <person name="Hubbard S.S."/>
            <person name="Banfield J.F."/>
        </authorList>
    </citation>
    <scope>NUCLEOTIDE SEQUENCE [LARGE SCALE GENOMIC DNA]</scope>
</reference>
<dbReference type="Gene3D" id="1.10.260.40">
    <property type="entry name" value="lambda repressor-like DNA-binding domains"/>
    <property type="match status" value="1"/>
</dbReference>
<dbReference type="EMBL" id="MHLE01000031">
    <property type="protein sequence ID" value="OGZ02453.1"/>
    <property type="molecule type" value="Genomic_DNA"/>
</dbReference>
<dbReference type="GO" id="GO:0003677">
    <property type="term" value="F:DNA binding"/>
    <property type="evidence" value="ECO:0007669"/>
    <property type="project" value="InterPro"/>
</dbReference>
<sequence length="221" mass="25010">MSQSFKEILINAIENKGVNLSKLSELSRVPERYLELLIRGEFNNLPSAPYIHGYLTHISHILDVEDELLWEAFKKENFIKTSGASDELPKNRFSIQTVSNTKTFAIGGFAVLALVYFIFRFNSLFGKPELTVTTPKEEIITVSSSVFFIKGSTDKDAKLTINDEMINMDENNNFSKSVLLQGGINSFEIKAKKFLGRETSVTRQIIYQEPEVSPIKEETSL</sequence>
<keyword evidence="1" id="KW-0472">Membrane</keyword>
<comment type="caution">
    <text evidence="2">The sequence shown here is derived from an EMBL/GenBank/DDBJ whole genome shotgun (WGS) entry which is preliminary data.</text>
</comment>
<dbReference type="Pfam" id="PF13413">
    <property type="entry name" value="HTH_25"/>
    <property type="match status" value="1"/>
</dbReference>
<gene>
    <name evidence="2" type="ORF">A2390_02910</name>
</gene>
<dbReference type="InterPro" id="IPR010982">
    <property type="entry name" value="Lambda_DNA-bd_dom_sf"/>
</dbReference>
<evidence type="ECO:0000256" key="1">
    <source>
        <dbReference type="SAM" id="Phobius"/>
    </source>
</evidence>
<protein>
    <recommendedName>
        <fullName evidence="4">HTH cro/C1-type domain-containing protein</fullName>
    </recommendedName>
</protein>
<proteinExistence type="predicted"/>
<name>A0A1G2CM40_9BACT</name>
<organism evidence="2 3">
    <name type="scientific">Candidatus Liptonbacteria bacterium RIFOXYB1_FULL_36_10</name>
    <dbReference type="NCBI Taxonomy" id="1798654"/>
    <lineage>
        <taxon>Bacteria</taxon>
        <taxon>Candidatus Liptoniibacteriota</taxon>
    </lineage>
</organism>
<keyword evidence="1" id="KW-0812">Transmembrane</keyword>
<evidence type="ECO:0000313" key="2">
    <source>
        <dbReference type="EMBL" id="OGZ02453.1"/>
    </source>
</evidence>
<dbReference type="InterPro" id="IPR013783">
    <property type="entry name" value="Ig-like_fold"/>
</dbReference>
<evidence type="ECO:0000313" key="3">
    <source>
        <dbReference type="Proteomes" id="UP000178599"/>
    </source>
</evidence>
<dbReference type="AlphaFoldDB" id="A0A1G2CM40"/>